<protein>
    <submittedName>
        <fullName evidence="2">Acetyltransferase, GNAT family protein</fullName>
        <ecNumber evidence="2">2.3.1.82</ecNumber>
    </submittedName>
</protein>
<dbReference type="PANTHER" id="PTHR43415">
    <property type="entry name" value="SPERMIDINE N(1)-ACETYLTRANSFERASE"/>
    <property type="match status" value="1"/>
</dbReference>
<dbReference type="RefSeq" id="WP_213483297.1">
    <property type="nucleotide sequence ID" value="NZ_CAJRAY010000009.1"/>
</dbReference>
<keyword evidence="3" id="KW-1185">Reference proteome</keyword>
<gene>
    <name evidence="2" type="primary">txxe 489</name>
    <name evidence="2" type="ORF">TXXE_02325</name>
</gene>
<dbReference type="EMBL" id="CAJRAY010000009">
    <property type="protein sequence ID" value="CAG5078544.1"/>
    <property type="molecule type" value="Genomic_DNA"/>
</dbReference>
<comment type="caution">
    <text evidence="2">The sequence shown here is derived from an EMBL/GenBank/DDBJ whole genome shotgun (WGS) entry which is preliminary data.</text>
</comment>
<dbReference type="Gene3D" id="3.40.630.30">
    <property type="match status" value="1"/>
</dbReference>
<evidence type="ECO:0000313" key="3">
    <source>
        <dbReference type="Proteomes" id="UP000681526"/>
    </source>
</evidence>
<dbReference type="Proteomes" id="UP000681526">
    <property type="component" value="Unassembled WGS sequence"/>
</dbReference>
<proteinExistence type="predicted"/>
<keyword evidence="2" id="KW-0808">Transferase</keyword>
<dbReference type="InterPro" id="IPR000182">
    <property type="entry name" value="GNAT_dom"/>
</dbReference>
<accession>A0ABN7RR73</accession>
<dbReference type="Pfam" id="PF00583">
    <property type="entry name" value="Acetyltransf_1"/>
    <property type="match status" value="1"/>
</dbReference>
<keyword evidence="2" id="KW-0012">Acyltransferase</keyword>
<dbReference type="PROSITE" id="PS51186">
    <property type="entry name" value="GNAT"/>
    <property type="match status" value="1"/>
</dbReference>
<dbReference type="GO" id="GO:0047663">
    <property type="term" value="F:aminoglycoside 6'-N-acetyltransferase activity"/>
    <property type="evidence" value="ECO:0007669"/>
    <property type="project" value="UniProtKB-EC"/>
</dbReference>
<dbReference type="InterPro" id="IPR016181">
    <property type="entry name" value="Acyl_CoA_acyltransferase"/>
</dbReference>
<name>A0ABN7RR73_THEXY</name>
<dbReference type="PANTHER" id="PTHR43415:SF5">
    <property type="entry name" value="ACETYLTRANSFERASE"/>
    <property type="match status" value="1"/>
</dbReference>
<reference evidence="2 3" key="1">
    <citation type="submission" date="2021-04" db="EMBL/GenBank/DDBJ databases">
        <authorList>
            <person name="Rakotoarivonina H."/>
        </authorList>
    </citation>
    <scope>NUCLEOTIDE SEQUENCE [LARGE SCALE GENOMIC DNA]</scope>
    <source>
        <strain evidence="2 3">XE</strain>
    </source>
</reference>
<dbReference type="SUPFAM" id="SSF55729">
    <property type="entry name" value="Acyl-CoA N-acyltransferases (Nat)"/>
    <property type="match status" value="1"/>
</dbReference>
<dbReference type="EC" id="2.3.1.82" evidence="2"/>
<feature type="domain" description="N-acetyltransferase" evidence="1">
    <location>
        <begin position="2"/>
        <end position="172"/>
    </location>
</feature>
<dbReference type="CDD" id="cd04301">
    <property type="entry name" value="NAT_SF"/>
    <property type="match status" value="1"/>
</dbReference>
<evidence type="ECO:0000313" key="2">
    <source>
        <dbReference type="EMBL" id="CAG5078544.1"/>
    </source>
</evidence>
<evidence type="ECO:0000259" key="1">
    <source>
        <dbReference type="PROSITE" id="PS51186"/>
    </source>
</evidence>
<organism evidence="2 3">
    <name type="scientific">Thermobacillus xylanilyticus</name>
    <dbReference type="NCBI Taxonomy" id="76633"/>
    <lineage>
        <taxon>Bacteria</taxon>
        <taxon>Bacillati</taxon>
        <taxon>Bacillota</taxon>
        <taxon>Bacilli</taxon>
        <taxon>Bacillales</taxon>
        <taxon>Paenibacillaceae</taxon>
        <taxon>Thermobacillus</taxon>
    </lineage>
</organism>
<sequence>MIKLELLSETDFPQIVTWVNQYSRDFMVQWSGKTYEYPLTVDQMKAHYSRGINSIESDVFIYKIMDDGRFVGSVQLCRFNWETREAVVGRFLIGEETNRGRGIGKKALNELVRIGFHQFGLETIKLNVYEFNRQAIKCYESVGFRKSLYREKMYQDSNGVWWNNFEMTLRKEDWLKQFKEDIVAGE</sequence>